<keyword evidence="2" id="KW-1185">Reference proteome</keyword>
<dbReference type="EMBL" id="CAXLJM020000013">
    <property type="protein sequence ID" value="CAL8077690.1"/>
    <property type="molecule type" value="Genomic_DNA"/>
</dbReference>
<evidence type="ECO:0000313" key="2">
    <source>
        <dbReference type="Proteomes" id="UP001642540"/>
    </source>
</evidence>
<gene>
    <name evidence="1" type="ORF">ODALV1_LOCUS3884</name>
</gene>
<evidence type="ECO:0000313" key="1">
    <source>
        <dbReference type="EMBL" id="CAL8077690.1"/>
    </source>
</evidence>
<comment type="caution">
    <text evidence="1">The sequence shown here is derived from an EMBL/GenBank/DDBJ whole genome shotgun (WGS) entry which is preliminary data.</text>
</comment>
<name>A0ABP1PXP8_9HEXA</name>
<reference evidence="1 2" key="1">
    <citation type="submission" date="2024-08" db="EMBL/GenBank/DDBJ databases">
        <authorList>
            <person name="Cucini C."/>
            <person name="Frati F."/>
        </authorList>
    </citation>
    <scope>NUCLEOTIDE SEQUENCE [LARGE SCALE GENOMIC DNA]</scope>
</reference>
<organism evidence="1 2">
    <name type="scientific">Orchesella dallaii</name>
    <dbReference type="NCBI Taxonomy" id="48710"/>
    <lineage>
        <taxon>Eukaryota</taxon>
        <taxon>Metazoa</taxon>
        <taxon>Ecdysozoa</taxon>
        <taxon>Arthropoda</taxon>
        <taxon>Hexapoda</taxon>
        <taxon>Collembola</taxon>
        <taxon>Entomobryomorpha</taxon>
        <taxon>Entomobryoidea</taxon>
        <taxon>Orchesellidae</taxon>
        <taxon>Orchesellinae</taxon>
        <taxon>Orchesella</taxon>
    </lineage>
</organism>
<dbReference type="Proteomes" id="UP001642540">
    <property type="component" value="Unassembled WGS sequence"/>
</dbReference>
<protein>
    <submittedName>
        <fullName evidence="1">Uncharacterized protein</fullName>
    </submittedName>
</protein>
<sequence>MCFKEGIFDCWKNTRFLLFILIASSSWEFCWGAKEETLQMSSLLADTVNLFIDKLRVERNSIDNLEDAASFPETRGGHGHGGGYGGGGGGGNGHGAITLDPVSIISLLALGAFLINNILQLLRANMGTAAPAPTTPGRSMMRSQSELLPFISSALTKNGLPFADGEPSFMDFFENVGSLYYLQPKKRNMCMKRVVCNYLSLKEGRENNPAGIKNKIFDFMLSTVTKLVAPEISDNDKDEKCIRAQKFCSDALLKDARISIEYKIYSQVSSWITKLAFNGLASG</sequence>
<accession>A0ABP1PXP8</accession>
<proteinExistence type="predicted"/>